<dbReference type="GO" id="GO:0005929">
    <property type="term" value="C:cilium"/>
    <property type="evidence" value="ECO:0007669"/>
    <property type="project" value="TreeGrafter"/>
</dbReference>
<keyword evidence="2" id="KW-0969">Cilium</keyword>
<feature type="compositionally biased region" description="Gly residues" evidence="1">
    <location>
        <begin position="33"/>
        <end position="43"/>
    </location>
</feature>
<feature type="region of interest" description="Disordered" evidence="1">
    <location>
        <begin position="212"/>
        <end position="239"/>
    </location>
</feature>
<dbReference type="PANTHER" id="PTHR31432">
    <property type="entry name" value="INTRAFLAGELLAR TRANSPORT PROTEIN 74 HOMOLOG"/>
    <property type="match status" value="1"/>
</dbReference>
<gene>
    <name evidence="2" type="primary">IFT74_1</name>
    <name evidence="2" type="ORF">FJT64_001482</name>
</gene>
<evidence type="ECO:0000313" key="2">
    <source>
        <dbReference type="EMBL" id="KAF0287224.1"/>
    </source>
</evidence>
<feature type="region of interest" description="Disordered" evidence="1">
    <location>
        <begin position="1"/>
        <end position="60"/>
    </location>
</feature>
<dbReference type="OrthoDB" id="444379at2759"/>
<accession>A0A6A4V6N7</accession>
<evidence type="ECO:0000256" key="1">
    <source>
        <dbReference type="SAM" id="MobiDB-lite"/>
    </source>
</evidence>
<feature type="compositionally biased region" description="Acidic residues" evidence="1">
    <location>
        <begin position="212"/>
        <end position="227"/>
    </location>
</feature>
<keyword evidence="3" id="KW-1185">Reference proteome</keyword>
<dbReference type="InterPro" id="IPR029602">
    <property type="entry name" value="IFT74"/>
</dbReference>
<keyword evidence="2" id="KW-0966">Cell projection</keyword>
<keyword evidence="2" id="KW-0282">Flagellum</keyword>
<feature type="compositionally biased region" description="Low complexity" evidence="1">
    <location>
        <begin position="21"/>
        <end position="32"/>
    </location>
</feature>
<protein>
    <submittedName>
        <fullName evidence="2">Intraflagellar transport protein 74</fullName>
    </submittedName>
</protein>
<dbReference type="EMBL" id="VIIS01002208">
    <property type="protein sequence ID" value="KAF0287224.1"/>
    <property type="molecule type" value="Genomic_DNA"/>
</dbReference>
<reference evidence="2 3" key="1">
    <citation type="submission" date="2019-07" db="EMBL/GenBank/DDBJ databases">
        <title>Draft genome assembly of a fouling barnacle, Amphibalanus amphitrite (Darwin, 1854): The first reference genome for Thecostraca.</title>
        <authorList>
            <person name="Kim W."/>
        </authorList>
    </citation>
    <scope>NUCLEOTIDE SEQUENCE [LARGE SCALE GENOMIC DNA]</scope>
    <source>
        <strain evidence="2">SNU_AA5</strain>
        <tissue evidence="2">Soma without cirri and trophi</tissue>
    </source>
</reference>
<dbReference type="Proteomes" id="UP000440578">
    <property type="component" value="Unassembled WGS sequence"/>
</dbReference>
<dbReference type="GO" id="GO:0048487">
    <property type="term" value="F:beta-tubulin binding"/>
    <property type="evidence" value="ECO:0007669"/>
    <property type="project" value="InterPro"/>
</dbReference>
<evidence type="ECO:0000313" key="3">
    <source>
        <dbReference type="Proteomes" id="UP000440578"/>
    </source>
</evidence>
<dbReference type="PANTHER" id="PTHR31432:SF0">
    <property type="entry name" value="INTRAFLAGELLAR TRANSPORT PROTEIN 74 HOMOLOG"/>
    <property type="match status" value="1"/>
</dbReference>
<dbReference type="GO" id="GO:0035735">
    <property type="term" value="P:intraciliary transport involved in cilium assembly"/>
    <property type="evidence" value="ECO:0007669"/>
    <property type="project" value="TreeGrafter"/>
</dbReference>
<proteinExistence type="predicted"/>
<comment type="caution">
    <text evidence="2">The sequence shown here is derived from an EMBL/GenBank/DDBJ whole genome shotgun (WGS) entry which is preliminary data.</text>
</comment>
<organism evidence="2 3">
    <name type="scientific">Amphibalanus amphitrite</name>
    <name type="common">Striped barnacle</name>
    <name type="synonym">Balanus amphitrite</name>
    <dbReference type="NCBI Taxonomy" id="1232801"/>
    <lineage>
        <taxon>Eukaryota</taxon>
        <taxon>Metazoa</taxon>
        <taxon>Ecdysozoa</taxon>
        <taxon>Arthropoda</taxon>
        <taxon>Crustacea</taxon>
        <taxon>Multicrustacea</taxon>
        <taxon>Cirripedia</taxon>
        <taxon>Thoracica</taxon>
        <taxon>Thoracicalcarea</taxon>
        <taxon>Balanomorpha</taxon>
        <taxon>Balanoidea</taxon>
        <taxon>Balanidae</taxon>
        <taxon>Amphibalaninae</taxon>
        <taxon>Amphibalanus</taxon>
    </lineage>
</organism>
<sequence length="404" mass="44741">MAQRPSTQARQGTAAGRLATAGQRLATGAQRAAGGGFGGGAEGGRPMTRGGLGLKTGGTGGRNRAVMDKSYFMGVLRTKITEMTTEIRRMAAECDKMGQDQENFVIYDTRAKEKANELSGIQAELADYNTLVEIMNMDSEKQVVDEQTAAMNEKNEKNRKQVDSLYLTRKQKEDEGMQLERDIEKVKENNDAIATMDRKVAALCEDISNANDELDDLDDEDEGDDDAPPAATQARQDSVDTEKLMNQISEAKSDEERRVLQTELEIVKLLQSISTGLKSDTDQNADQGLADSEEWQHLNEVEMQVYSEMDSLKNSIKRMKDDAAKFADLDGFKRECQSDETFSTLAQLERKLATIEGNNFALQETAADRRALGEYEPIRDQAIAVCADINKRLVDLIKNNKIPT</sequence>
<feature type="compositionally biased region" description="Polar residues" evidence="1">
    <location>
        <begin position="1"/>
        <end position="11"/>
    </location>
</feature>
<feature type="compositionally biased region" description="Gly residues" evidence="1">
    <location>
        <begin position="50"/>
        <end position="60"/>
    </location>
</feature>
<name>A0A6A4V6N7_AMPAM</name>
<dbReference type="AlphaFoldDB" id="A0A6A4V6N7"/>
<dbReference type="GO" id="GO:0030992">
    <property type="term" value="C:intraciliary transport particle B"/>
    <property type="evidence" value="ECO:0007669"/>
    <property type="project" value="InterPro"/>
</dbReference>